<feature type="compositionally biased region" description="Low complexity" evidence="1">
    <location>
        <begin position="206"/>
        <end position="216"/>
    </location>
</feature>
<evidence type="ECO:0000313" key="2">
    <source>
        <dbReference type="EMBL" id="AEO62781.1"/>
    </source>
</evidence>
<dbReference type="KEGG" id="ttt:THITE_154264"/>
<dbReference type="HOGENOM" id="CLU_797358_0_0_1"/>
<dbReference type="Proteomes" id="UP000008181">
    <property type="component" value="Chromosome 1"/>
</dbReference>
<proteinExistence type="predicted"/>
<feature type="compositionally biased region" description="Basic and acidic residues" evidence="1">
    <location>
        <begin position="282"/>
        <end position="304"/>
    </location>
</feature>
<feature type="region of interest" description="Disordered" evidence="1">
    <location>
        <begin position="1"/>
        <end position="68"/>
    </location>
</feature>
<dbReference type="EMBL" id="CP003009">
    <property type="protein sequence ID" value="AEO62781.1"/>
    <property type="molecule type" value="Genomic_DNA"/>
</dbReference>
<feature type="compositionally biased region" description="Polar residues" evidence="1">
    <location>
        <begin position="16"/>
        <end position="38"/>
    </location>
</feature>
<dbReference type="RefSeq" id="XP_003649117.1">
    <property type="nucleotide sequence ID" value="XM_003649069.1"/>
</dbReference>
<accession>G2QTS1</accession>
<organism evidence="2 3">
    <name type="scientific">Thermothielavioides terrestris (strain ATCC 38088 / NRRL 8126)</name>
    <name type="common">Thielavia terrestris</name>
    <dbReference type="NCBI Taxonomy" id="578455"/>
    <lineage>
        <taxon>Eukaryota</taxon>
        <taxon>Fungi</taxon>
        <taxon>Dikarya</taxon>
        <taxon>Ascomycota</taxon>
        <taxon>Pezizomycotina</taxon>
        <taxon>Sordariomycetes</taxon>
        <taxon>Sordariomycetidae</taxon>
        <taxon>Sordariales</taxon>
        <taxon>Chaetomiaceae</taxon>
        <taxon>Thermothielavioides</taxon>
        <taxon>Thermothielavioides terrestris</taxon>
    </lineage>
</organism>
<feature type="region of interest" description="Disordered" evidence="1">
    <location>
        <begin position="87"/>
        <end position="307"/>
    </location>
</feature>
<reference evidence="2 3" key="1">
    <citation type="journal article" date="2011" name="Nat. Biotechnol.">
        <title>Comparative genomic analysis of the thermophilic biomass-degrading fungi Myceliophthora thermophila and Thielavia terrestris.</title>
        <authorList>
            <person name="Berka R.M."/>
            <person name="Grigoriev I.V."/>
            <person name="Otillar R."/>
            <person name="Salamov A."/>
            <person name="Grimwood J."/>
            <person name="Reid I."/>
            <person name="Ishmael N."/>
            <person name="John T."/>
            <person name="Darmond C."/>
            <person name="Moisan M.-C."/>
            <person name="Henrissat B."/>
            <person name="Coutinho P.M."/>
            <person name="Lombard V."/>
            <person name="Natvig D.O."/>
            <person name="Lindquist E."/>
            <person name="Schmutz J."/>
            <person name="Lucas S."/>
            <person name="Harris P."/>
            <person name="Powlowski J."/>
            <person name="Bellemare A."/>
            <person name="Taylor D."/>
            <person name="Butler G."/>
            <person name="de Vries R.P."/>
            <person name="Allijn I.E."/>
            <person name="van den Brink J."/>
            <person name="Ushinsky S."/>
            <person name="Storms R."/>
            <person name="Powell A.J."/>
            <person name="Paulsen I.T."/>
            <person name="Elbourne L.D.H."/>
            <person name="Baker S.E."/>
            <person name="Magnuson J."/>
            <person name="LaBoissiere S."/>
            <person name="Clutterbuck A.J."/>
            <person name="Martinez D."/>
            <person name="Wogulis M."/>
            <person name="de Leon A.L."/>
            <person name="Rey M.W."/>
            <person name="Tsang A."/>
        </authorList>
    </citation>
    <scope>NUCLEOTIDE SEQUENCE [LARGE SCALE GENOMIC DNA]</scope>
    <source>
        <strain evidence="3">ATCC 38088 / NRRL 8126</strain>
    </source>
</reference>
<evidence type="ECO:0000313" key="3">
    <source>
        <dbReference type="Proteomes" id="UP000008181"/>
    </source>
</evidence>
<feature type="compositionally biased region" description="Polar residues" evidence="1">
    <location>
        <begin position="235"/>
        <end position="263"/>
    </location>
</feature>
<name>G2QTS1_THETT</name>
<evidence type="ECO:0000256" key="1">
    <source>
        <dbReference type="SAM" id="MobiDB-lite"/>
    </source>
</evidence>
<dbReference type="AlphaFoldDB" id="G2QTS1"/>
<feature type="compositionally biased region" description="Polar residues" evidence="1">
    <location>
        <begin position="189"/>
        <end position="205"/>
    </location>
</feature>
<sequence length="348" mass="37421">MEDFRSSPAPPGSDTALRTSLQGTNSQLASTKNQQTYQLPAAVALSTSPEKYQTPPILGTVPRSRPVKSVGSGVKAMAALFENASKTSTLLPSPGGKMSTQADSKPSEMLSPYTINVSSVKSAHGSGKRNIIASPAGVQATESVQPPVGTRVLKQPCTPEPPSSDPGPAESHFAKETGGENVAKRAANVLTSPPTSPQQGPITPQRTSSTRWSTRSAYASKETPSTTHRFPLLSTPEQNQQQTTPILDSSGPTANTDANPATESSRDEEANLSLRPQLQPRKPVEDEHREETSHFDHADVDKSNRNTVDTELARLRRQLRQAEQACAMWRERAERAELRVRALERGGC</sequence>
<keyword evidence="3" id="KW-1185">Reference proteome</keyword>
<protein>
    <submittedName>
        <fullName evidence="2">Uncharacterized protein</fullName>
    </submittedName>
</protein>
<gene>
    <name evidence="2" type="ORF">THITE_154264</name>
</gene>
<dbReference type="GeneID" id="11523951"/>